<dbReference type="AlphaFoldDB" id="A0A3B3BQ65"/>
<evidence type="ECO:0000313" key="5">
    <source>
        <dbReference type="Ensembl" id="ENSOMEP00000007756.1"/>
    </source>
</evidence>
<dbReference type="STRING" id="30732.ENSOMEP00000007756"/>
<dbReference type="Ensembl" id="ENSOMET00000003586.1">
    <property type="protein sequence ID" value="ENSOMEP00000007756.1"/>
    <property type="gene ID" value="ENSOMEG00000008894.1"/>
</dbReference>
<dbReference type="PANTHER" id="PTHR23055">
    <property type="entry name" value="CALCIUM BINDING PROTEINS"/>
    <property type="match status" value="1"/>
</dbReference>
<protein>
    <submittedName>
        <fullName evidence="5">Calaxin</fullName>
    </submittedName>
</protein>
<dbReference type="Pfam" id="PF13499">
    <property type="entry name" value="EF-hand_7"/>
    <property type="match status" value="1"/>
</dbReference>
<accession>A0A3B3BQ65</accession>
<keyword evidence="2" id="KW-0677">Repeat</keyword>
<dbReference type="SMART" id="SM00054">
    <property type="entry name" value="EFh"/>
    <property type="match status" value="3"/>
</dbReference>
<dbReference type="Proteomes" id="UP000261560">
    <property type="component" value="Unplaced"/>
</dbReference>
<dbReference type="InterPro" id="IPR002048">
    <property type="entry name" value="EF_hand_dom"/>
</dbReference>
<dbReference type="SUPFAM" id="SSF47473">
    <property type="entry name" value="EF-hand"/>
    <property type="match status" value="1"/>
</dbReference>
<dbReference type="PRINTS" id="PR00450">
    <property type="entry name" value="RECOVERIN"/>
</dbReference>
<evidence type="ECO:0000313" key="6">
    <source>
        <dbReference type="Proteomes" id="UP000261560"/>
    </source>
</evidence>
<feature type="domain" description="EF-hand" evidence="4">
    <location>
        <begin position="84"/>
        <end position="119"/>
    </location>
</feature>
<dbReference type="Pfam" id="PF00036">
    <property type="entry name" value="EF-hand_1"/>
    <property type="match status" value="1"/>
</dbReference>
<feature type="domain" description="EF-hand" evidence="4">
    <location>
        <begin position="120"/>
        <end position="155"/>
    </location>
</feature>
<reference evidence="5" key="2">
    <citation type="submission" date="2025-09" db="UniProtKB">
        <authorList>
            <consortium name="Ensembl"/>
        </authorList>
    </citation>
    <scope>IDENTIFICATION</scope>
</reference>
<dbReference type="InterPro" id="IPR011992">
    <property type="entry name" value="EF-hand-dom_pair"/>
</dbReference>
<dbReference type="PANTHER" id="PTHR23055:SF60">
    <property type="entry name" value="CALAXIN"/>
    <property type="match status" value="1"/>
</dbReference>
<dbReference type="PaxDb" id="30732-ENSOMEP00000007756"/>
<reference evidence="5" key="1">
    <citation type="submission" date="2025-08" db="UniProtKB">
        <authorList>
            <consortium name="Ensembl"/>
        </authorList>
    </citation>
    <scope>IDENTIFICATION</scope>
</reference>
<organism evidence="5 6">
    <name type="scientific">Oryzias melastigma</name>
    <name type="common">Marine medaka</name>
    <dbReference type="NCBI Taxonomy" id="30732"/>
    <lineage>
        <taxon>Eukaryota</taxon>
        <taxon>Metazoa</taxon>
        <taxon>Chordata</taxon>
        <taxon>Craniata</taxon>
        <taxon>Vertebrata</taxon>
        <taxon>Euteleostomi</taxon>
        <taxon>Actinopterygii</taxon>
        <taxon>Neopterygii</taxon>
        <taxon>Teleostei</taxon>
        <taxon>Neoteleostei</taxon>
        <taxon>Acanthomorphata</taxon>
        <taxon>Ovalentaria</taxon>
        <taxon>Atherinomorphae</taxon>
        <taxon>Beloniformes</taxon>
        <taxon>Adrianichthyidae</taxon>
        <taxon>Oryziinae</taxon>
        <taxon>Oryzias</taxon>
    </lineage>
</organism>
<dbReference type="Gene3D" id="1.10.238.10">
    <property type="entry name" value="EF-hand"/>
    <property type="match status" value="1"/>
</dbReference>
<evidence type="ECO:0000256" key="3">
    <source>
        <dbReference type="ARBA" id="ARBA00022837"/>
    </source>
</evidence>
<keyword evidence="1" id="KW-0479">Metal-binding</keyword>
<name>A0A3B3BQ65_ORYME</name>
<dbReference type="GO" id="GO:0005509">
    <property type="term" value="F:calcium ion binding"/>
    <property type="evidence" value="ECO:0007669"/>
    <property type="project" value="InterPro"/>
</dbReference>
<proteinExistence type="predicted"/>
<sequence>MVKQIKRFTITVKFVEMSSTNKKVIQALAETISNKVGHFNKKEAECLIQKFNTLLDAQKHPYSSVSGLDRNRLKDALHTLFEMTDDFILDRVFRIFDKDNDGFVSVEEWIQGLSVLLRGTLDEQMKYCFQVYDLKGGGFITRDELYLMLKDSFHLDEEDEINELMEIVLKKMDHDKDGRLSFEDYEKSVKKEELLLEAFGSCLPNFMKKFEQQVLEKQQDE</sequence>
<evidence type="ECO:0000259" key="4">
    <source>
        <dbReference type="PROSITE" id="PS50222"/>
    </source>
</evidence>
<keyword evidence="3" id="KW-0106">Calcium</keyword>
<dbReference type="InterPro" id="IPR028846">
    <property type="entry name" value="Recoverin"/>
</dbReference>
<dbReference type="CDD" id="cd00051">
    <property type="entry name" value="EFh"/>
    <property type="match status" value="1"/>
</dbReference>
<keyword evidence="6" id="KW-1185">Reference proteome</keyword>
<feature type="domain" description="EF-hand" evidence="4">
    <location>
        <begin position="160"/>
        <end position="195"/>
    </location>
</feature>
<dbReference type="PROSITE" id="PS00018">
    <property type="entry name" value="EF_HAND_1"/>
    <property type="match status" value="2"/>
</dbReference>
<evidence type="ECO:0000256" key="2">
    <source>
        <dbReference type="ARBA" id="ARBA00022737"/>
    </source>
</evidence>
<dbReference type="GeneTree" id="ENSGT00940000159968"/>
<dbReference type="OMA" id="DNDGCVS"/>
<evidence type="ECO:0000256" key="1">
    <source>
        <dbReference type="ARBA" id="ARBA00022723"/>
    </source>
</evidence>
<dbReference type="PROSITE" id="PS50222">
    <property type="entry name" value="EF_HAND_2"/>
    <property type="match status" value="3"/>
</dbReference>
<dbReference type="InterPro" id="IPR018247">
    <property type="entry name" value="EF_Hand_1_Ca_BS"/>
</dbReference>